<comment type="caution">
    <text evidence="1">The sequence shown here is derived from an EMBL/GenBank/DDBJ whole genome shotgun (WGS) entry which is preliminary data.</text>
</comment>
<keyword evidence="2" id="KW-1185">Reference proteome</keyword>
<proteinExistence type="predicted"/>
<organism evidence="1 2">
    <name type="scientific">Sphingobium soli</name>
    <dbReference type="NCBI Taxonomy" id="1591116"/>
    <lineage>
        <taxon>Bacteria</taxon>
        <taxon>Pseudomonadati</taxon>
        <taxon>Pseudomonadota</taxon>
        <taxon>Alphaproteobacteria</taxon>
        <taxon>Sphingomonadales</taxon>
        <taxon>Sphingomonadaceae</taxon>
        <taxon>Sphingobium</taxon>
    </lineage>
</organism>
<reference evidence="1 2" key="1">
    <citation type="submission" date="2021-10" db="EMBL/GenBank/DDBJ databases">
        <title>The diversity and Nitrogen Metabolism of Culturable Nitrate-Utilizing Bacteria Within the Oxygen Minimum Zone of the Changjiang (Yangtze River)Estuary.</title>
        <authorList>
            <person name="Zhang D."/>
            <person name="Zheng J."/>
            <person name="Liu S."/>
            <person name="He W."/>
        </authorList>
    </citation>
    <scope>NUCLEOTIDE SEQUENCE [LARGE SCALE GENOMIC DNA]</scope>
    <source>
        <strain evidence="1 2">FXH275-2</strain>
    </source>
</reference>
<dbReference type="RefSeq" id="WP_228227598.1">
    <property type="nucleotide sequence ID" value="NZ_JAJGNP010000012.1"/>
</dbReference>
<dbReference type="Gene3D" id="3.90.180.10">
    <property type="entry name" value="Medium-chain alcohol dehydrogenases, catalytic domain"/>
    <property type="match status" value="1"/>
</dbReference>
<sequence>MLVRTRIISCVPTIRNWLNPPGRSYRGAIGIDDPIRGTAAVGILPSRHPLFKIGRWARAVAPRVRIH</sequence>
<dbReference type="Proteomes" id="UP001198830">
    <property type="component" value="Unassembled WGS sequence"/>
</dbReference>
<gene>
    <name evidence="1" type="ORF">LL253_13770</name>
</gene>
<accession>A0ABS8H6E0</accession>
<evidence type="ECO:0000313" key="1">
    <source>
        <dbReference type="EMBL" id="MCC4233750.1"/>
    </source>
</evidence>
<evidence type="ECO:0000313" key="2">
    <source>
        <dbReference type="Proteomes" id="UP001198830"/>
    </source>
</evidence>
<dbReference type="EMBL" id="JAJGNP010000012">
    <property type="protein sequence ID" value="MCC4233750.1"/>
    <property type="molecule type" value="Genomic_DNA"/>
</dbReference>
<name>A0ABS8H6E0_9SPHN</name>
<protein>
    <submittedName>
        <fullName evidence="1">Uncharacterized protein</fullName>
    </submittedName>
</protein>